<evidence type="ECO:0000256" key="1">
    <source>
        <dbReference type="ARBA" id="ARBA00008941"/>
    </source>
</evidence>
<evidence type="ECO:0000256" key="2">
    <source>
        <dbReference type="ARBA" id="ARBA00012169"/>
    </source>
</evidence>
<reference evidence="7 8" key="1">
    <citation type="submission" date="2022-01" db="EMBL/GenBank/DDBJ databases">
        <authorList>
            <person name="Xiong W."/>
            <person name="Schranz E."/>
        </authorList>
    </citation>
    <scope>NUCLEOTIDE SEQUENCE [LARGE SCALE GENOMIC DNA]</scope>
</reference>
<evidence type="ECO:0000313" key="8">
    <source>
        <dbReference type="Proteomes" id="UP001157418"/>
    </source>
</evidence>
<evidence type="ECO:0000256" key="4">
    <source>
        <dbReference type="ARBA" id="ARBA00022741"/>
    </source>
</evidence>
<dbReference type="Proteomes" id="UP001157418">
    <property type="component" value="Unassembled WGS sequence"/>
</dbReference>
<keyword evidence="3" id="KW-0808">Transferase</keyword>
<dbReference type="PANTHER" id="PTHR45800:SF35">
    <property type="entry name" value="1-PHOSPHATIDYLINOSITOL 4-KINASE"/>
    <property type="match status" value="1"/>
</dbReference>
<dbReference type="GO" id="GO:0005524">
    <property type="term" value="F:ATP binding"/>
    <property type="evidence" value="ECO:0007669"/>
    <property type="project" value="UniProtKB-KW"/>
</dbReference>
<dbReference type="AlphaFoldDB" id="A0AAU9ND29"/>
<comment type="similarity">
    <text evidence="1">Belongs to the PI3/PI4-kinase family. Type II PI4K subfamily.</text>
</comment>
<gene>
    <name evidence="7" type="ORF">LVIROSA_LOCUS20964</name>
</gene>
<accession>A0AAU9ND29</accession>
<keyword evidence="5" id="KW-0418">Kinase</keyword>
<dbReference type="EC" id="2.7.1.67" evidence="2"/>
<dbReference type="GO" id="GO:0004430">
    <property type="term" value="F:1-phosphatidylinositol 4-kinase activity"/>
    <property type="evidence" value="ECO:0007669"/>
    <property type="project" value="UniProtKB-EC"/>
</dbReference>
<sequence length="110" mass="12233">MVKRRLQIALKVPVEEISLTVGDMILKNEFSAIRNDYPLLLTRNLIHKISSSPCLSPLGRDIQQRDRSRPIEILGHSSNFTKNKELVKEIGITLKKGIEPIPIHGGLGGA</sequence>
<keyword evidence="4" id="KW-0547">Nucleotide-binding</keyword>
<evidence type="ECO:0000256" key="5">
    <source>
        <dbReference type="ARBA" id="ARBA00022777"/>
    </source>
</evidence>
<keyword evidence="6" id="KW-0067">ATP-binding</keyword>
<organism evidence="7 8">
    <name type="scientific">Lactuca virosa</name>
    <dbReference type="NCBI Taxonomy" id="75947"/>
    <lineage>
        <taxon>Eukaryota</taxon>
        <taxon>Viridiplantae</taxon>
        <taxon>Streptophyta</taxon>
        <taxon>Embryophyta</taxon>
        <taxon>Tracheophyta</taxon>
        <taxon>Spermatophyta</taxon>
        <taxon>Magnoliopsida</taxon>
        <taxon>eudicotyledons</taxon>
        <taxon>Gunneridae</taxon>
        <taxon>Pentapetalae</taxon>
        <taxon>asterids</taxon>
        <taxon>campanulids</taxon>
        <taxon>Asterales</taxon>
        <taxon>Asteraceae</taxon>
        <taxon>Cichorioideae</taxon>
        <taxon>Cichorieae</taxon>
        <taxon>Lactucinae</taxon>
        <taxon>Lactuca</taxon>
    </lineage>
</organism>
<comment type="caution">
    <text evidence="7">The sequence shown here is derived from an EMBL/GenBank/DDBJ whole genome shotgun (WGS) entry which is preliminary data.</text>
</comment>
<dbReference type="InterPro" id="IPR044571">
    <property type="entry name" value="P4KG1-8"/>
</dbReference>
<proteinExistence type="inferred from homology"/>
<evidence type="ECO:0000313" key="7">
    <source>
        <dbReference type="EMBL" id="CAH1434445.1"/>
    </source>
</evidence>
<name>A0AAU9ND29_9ASTR</name>
<evidence type="ECO:0000256" key="6">
    <source>
        <dbReference type="ARBA" id="ARBA00022840"/>
    </source>
</evidence>
<evidence type="ECO:0000256" key="3">
    <source>
        <dbReference type="ARBA" id="ARBA00022679"/>
    </source>
</evidence>
<dbReference type="EMBL" id="CAKMRJ010003571">
    <property type="protein sequence ID" value="CAH1434445.1"/>
    <property type="molecule type" value="Genomic_DNA"/>
</dbReference>
<keyword evidence="8" id="KW-1185">Reference proteome</keyword>
<protein>
    <recommendedName>
        <fullName evidence="2">1-phosphatidylinositol 4-kinase</fullName>
        <ecNumber evidence="2">2.7.1.67</ecNumber>
    </recommendedName>
</protein>
<dbReference type="PANTHER" id="PTHR45800">
    <property type="entry name" value="PHOSPHATIDYLINOSITOL 4-KINASE GAMMA"/>
    <property type="match status" value="1"/>
</dbReference>